<name>A0A222WQE8_9BACL</name>
<keyword evidence="5" id="KW-1185">Reference proteome</keyword>
<dbReference type="CDD" id="cd00853">
    <property type="entry name" value="NifX"/>
    <property type="match status" value="1"/>
</dbReference>
<dbReference type="PANTHER" id="PTHR33937:SF1">
    <property type="entry name" value="IRON-MOLIBDENUM COFACTOR PROCESSING PROTEIN"/>
    <property type="match status" value="1"/>
</dbReference>
<organism evidence="4 5">
    <name type="scientific">Paenibacillus kribbensis</name>
    <dbReference type="NCBI Taxonomy" id="172713"/>
    <lineage>
        <taxon>Bacteria</taxon>
        <taxon>Bacillati</taxon>
        <taxon>Bacillota</taxon>
        <taxon>Bacilli</taxon>
        <taxon>Bacillales</taxon>
        <taxon>Paenibacillaceae</taxon>
        <taxon>Paenibacillus</taxon>
    </lineage>
</organism>
<dbReference type="AlphaFoldDB" id="A0A222WQE8"/>
<dbReference type="PANTHER" id="PTHR33937">
    <property type="entry name" value="IRON-MOLYBDENUM PROTEIN-RELATED-RELATED"/>
    <property type="match status" value="1"/>
</dbReference>
<feature type="domain" description="Dinitrogenase iron-molybdenum cofactor biosynthesis" evidence="3">
    <location>
        <begin position="10"/>
        <end position="103"/>
    </location>
</feature>
<comment type="similarity">
    <text evidence="1">Belongs to the NifX/NifY family.</text>
</comment>
<evidence type="ECO:0000313" key="4">
    <source>
        <dbReference type="EMBL" id="ASR48820.1"/>
    </source>
</evidence>
<protein>
    <submittedName>
        <fullName evidence="4">Nitrogen fixation protein NifX</fullName>
    </submittedName>
</protein>
<evidence type="ECO:0000313" key="5">
    <source>
        <dbReference type="Proteomes" id="UP000214666"/>
    </source>
</evidence>
<keyword evidence="2" id="KW-0535">Nitrogen fixation</keyword>
<proteinExistence type="inferred from homology"/>
<dbReference type="InterPro" id="IPR036105">
    <property type="entry name" value="DiNase_FeMo-co_biosyn_sf"/>
</dbReference>
<gene>
    <name evidence="4" type="ORF">B4V02_20030</name>
</gene>
<dbReference type="InterPro" id="IPR051840">
    <property type="entry name" value="NifX/NifY_domain"/>
</dbReference>
<dbReference type="RefSeq" id="WP_007429047.1">
    <property type="nucleotide sequence ID" value="NZ_CP020028.1"/>
</dbReference>
<dbReference type="SUPFAM" id="SSF53146">
    <property type="entry name" value="Nitrogenase accessory factor-like"/>
    <property type="match status" value="1"/>
</dbReference>
<reference evidence="4 5" key="1">
    <citation type="submission" date="2017-03" db="EMBL/GenBank/DDBJ databases">
        <title>Complete genome sequence of Paenibacillus Kribbensis producing bioflocculants.</title>
        <authorList>
            <person name="Lee H.-G."/>
            <person name="Oh H.-M."/>
        </authorList>
    </citation>
    <scope>NUCLEOTIDE SEQUENCE [LARGE SCALE GENOMIC DNA]</scope>
    <source>
        <strain evidence="4 5">AM49</strain>
    </source>
</reference>
<dbReference type="STRING" id="172713.GCA_001705305_03418"/>
<dbReference type="InterPro" id="IPR003731">
    <property type="entry name" value="Di-Nase_FeMo-co_biosynth"/>
</dbReference>
<accession>A0A222WQE8</accession>
<dbReference type="EMBL" id="CP020028">
    <property type="protein sequence ID" value="ASR48820.1"/>
    <property type="molecule type" value="Genomic_DNA"/>
</dbReference>
<dbReference type="Pfam" id="PF02579">
    <property type="entry name" value="Nitro_FeMo-Co"/>
    <property type="match status" value="1"/>
</dbReference>
<dbReference type="InterPro" id="IPR034169">
    <property type="entry name" value="NifX-like"/>
</dbReference>
<evidence type="ECO:0000259" key="3">
    <source>
        <dbReference type="Pfam" id="PF02579"/>
    </source>
</evidence>
<dbReference type="Proteomes" id="UP000214666">
    <property type="component" value="Chromosome"/>
</dbReference>
<evidence type="ECO:0000256" key="2">
    <source>
        <dbReference type="ARBA" id="ARBA00023231"/>
    </source>
</evidence>
<dbReference type="OrthoDB" id="9797941at2"/>
<evidence type="ECO:0000256" key="1">
    <source>
        <dbReference type="ARBA" id="ARBA00010285"/>
    </source>
</evidence>
<dbReference type="KEGG" id="pkb:B4V02_20030"/>
<sequence length="129" mass="14128">MKVAFATEDGVLVNAHFGQSPMFTVFEIRLSGVQFLEHRRIAPGSDEHEAGKIASRIGLIEDCALIFLVQIGASAAAQVTKRTIMPVKVAYGSSIEEQVQRLQHMLARNPPMWLAKILHAEEGSSKTEA</sequence>
<dbReference type="Gene3D" id="3.30.420.130">
    <property type="entry name" value="Dinitrogenase iron-molybdenum cofactor biosynthesis domain"/>
    <property type="match status" value="1"/>
</dbReference>